<name>A0A6H0XIJ6_9PEZI</name>
<feature type="compositionally biased region" description="Low complexity" evidence="1">
    <location>
        <begin position="66"/>
        <end position="79"/>
    </location>
</feature>
<sequence length="184" mass="21027">MLGAFRPSAPLSGGLLWKIPWRLSPSQKFRHRRRMRRVDNVVAVLDDALKRDATTFETASIEAKAQARAARSQSSSKTTAQEERRHGKGPKQGDFVPERAPASTIIENPPMVQRATSMLLTDAARAQGTFKRLERWKEDMPTEAEMLPRDKYSMFDRKVRGYRKGVHKLPKWTRVSQRLNPPGF</sequence>
<dbReference type="GO" id="GO:0005762">
    <property type="term" value="C:mitochondrial large ribosomal subunit"/>
    <property type="evidence" value="ECO:0007669"/>
    <property type="project" value="TreeGrafter"/>
</dbReference>
<dbReference type="PANTHER" id="PTHR28271:SF1">
    <property type="entry name" value="LARGE RIBOSOMAL SUBUNIT PROTEIN ML60"/>
    <property type="match status" value="1"/>
</dbReference>
<evidence type="ECO:0000313" key="3">
    <source>
        <dbReference type="Proteomes" id="UP000503462"/>
    </source>
</evidence>
<organism evidence="2 3">
    <name type="scientific">Peltaster fructicola</name>
    <dbReference type="NCBI Taxonomy" id="286661"/>
    <lineage>
        <taxon>Eukaryota</taxon>
        <taxon>Fungi</taxon>
        <taxon>Dikarya</taxon>
        <taxon>Ascomycota</taxon>
        <taxon>Pezizomycotina</taxon>
        <taxon>Dothideomycetes</taxon>
        <taxon>Dothideomycetes incertae sedis</taxon>
        <taxon>Peltaster</taxon>
    </lineage>
</organism>
<dbReference type="OrthoDB" id="2332379at2759"/>
<evidence type="ECO:0008006" key="4">
    <source>
        <dbReference type="Google" id="ProtNLM"/>
    </source>
</evidence>
<protein>
    <recommendedName>
        <fullName evidence="4">54S ribosomal protein L31, mitochondrial</fullName>
    </recommendedName>
</protein>
<dbReference type="Pfam" id="PF09784">
    <property type="entry name" value="L31"/>
    <property type="match status" value="2"/>
</dbReference>
<dbReference type="GO" id="GO:0003735">
    <property type="term" value="F:structural constituent of ribosome"/>
    <property type="evidence" value="ECO:0007669"/>
    <property type="project" value="TreeGrafter"/>
</dbReference>
<dbReference type="EMBL" id="CP051139">
    <property type="protein sequence ID" value="QIW94533.1"/>
    <property type="molecule type" value="Genomic_DNA"/>
</dbReference>
<accession>A0A6H0XIJ6</accession>
<dbReference type="PANTHER" id="PTHR28271">
    <property type="entry name" value="54S RIBOSOMAL PROTEIN L31, MITOCHONDRIAL"/>
    <property type="match status" value="1"/>
</dbReference>
<dbReference type="InterPro" id="IPR016340">
    <property type="entry name" value="Ribosomal_mL60"/>
</dbReference>
<proteinExistence type="predicted"/>
<dbReference type="AlphaFoldDB" id="A0A6H0XIJ6"/>
<gene>
    <name evidence="2" type="ORF">AMS68_000051</name>
</gene>
<feature type="region of interest" description="Disordered" evidence="1">
    <location>
        <begin position="66"/>
        <end position="98"/>
    </location>
</feature>
<reference evidence="2 3" key="1">
    <citation type="journal article" date="2016" name="Sci. Rep.">
        <title>Peltaster fructicola genome reveals evolution from an invasive phytopathogen to an ectophytic parasite.</title>
        <authorList>
            <person name="Xu C."/>
            <person name="Chen H."/>
            <person name="Gleason M.L."/>
            <person name="Xu J.R."/>
            <person name="Liu H."/>
            <person name="Zhang R."/>
            <person name="Sun G."/>
        </authorList>
    </citation>
    <scope>NUCLEOTIDE SEQUENCE [LARGE SCALE GENOMIC DNA]</scope>
    <source>
        <strain evidence="2 3">LNHT1506</strain>
    </source>
</reference>
<evidence type="ECO:0000256" key="1">
    <source>
        <dbReference type="SAM" id="MobiDB-lite"/>
    </source>
</evidence>
<evidence type="ECO:0000313" key="2">
    <source>
        <dbReference type="EMBL" id="QIW94533.1"/>
    </source>
</evidence>
<keyword evidence="3" id="KW-1185">Reference proteome</keyword>
<dbReference type="Proteomes" id="UP000503462">
    <property type="component" value="Chromosome 1"/>
</dbReference>